<dbReference type="EC" id="2.7.13.3" evidence="3"/>
<dbReference type="InterPro" id="IPR050736">
    <property type="entry name" value="Sensor_HK_Regulatory"/>
</dbReference>
<dbReference type="InterPro" id="IPR054327">
    <property type="entry name" value="His-kinase-like_sensor"/>
</dbReference>
<dbReference type="CDD" id="cd16922">
    <property type="entry name" value="HATPase_EvgS-ArcB-TorS-like"/>
    <property type="match status" value="1"/>
</dbReference>
<keyword evidence="7 14" id="KW-0418">Kinase</keyword>
<dbReference type="Pfam" id="PF22588">
    <property type="entry name" value="dCache_1_like"/>
    <property type="match status" value="1"/>
</dbReference>
<dbReference type="GO" id="GO:0005524">
    <property type="term" value="F:ATP binding"/>
    <property type="evidence" value="ECO:0007669"/>
    <property type="project" value="UniProtKB-KW"/>
</dbReference>
<dbReference type="SUPFAM" id="SSF55874">
    <property type="entry name" value="ATPase domain of HSP90 chaperone/DNA topoisomerase II/histidine kinase"/>
    <property type="match status" value="1"/>
</dbReference>
<dbReference type="Gene3D" id="3.30.450.20">
    <property type="entry name" value="PAS domain"/>
    <property type="match status" value="2"/>
</dbReference>
<dbReference type="PRINTS" id="PR00344">
    <property type="entry name" value="BCTRLSENSOR"/>
</dbReference>
<keyword evidence="12" id="KW-0812">Transmembrane</keyword>
<dbReference type="CDD" id="cd00082">
    <property type="entry name" value="HisKA"/>
    <property type="match status" value="1"/>
</dbReference>
<keyword evidence="6" id="KW-0547">Nucleotide-binding</keyword>
<keyword evidence="5" id="KW-0808">Transferase</keyword>
<accession>A0A0C2UWZ9</accession>
<evidence type="ECO:0000259" key="13">
    <source>
        <dbReference type="PROSITE" id="PS50109"/>
    </source>
</evidence>
<comment type="caution">
    <text evidence="14">The sequence shown here is derived from an EMBL/GenBank/DDBJ whole genome shotgun (WGS) entry which is preliminary data.</text>
</comment>
<dbReference type="InterPro" id="IPR036097">
    <property type="entry name" value="HisK_dim/P_sf"/>
</dbReference>
<gene>
    <name evidence="14" type="ORF">CCC_00417</name>
</gene>
<dbReference type="Pfam" id="PF00512">
    <property type="entry name" value="HisKA"/>
    <property type="match status" value="1"/>
</dbReference>
<dbReference type="SMART" id="SM00387">
    <property type="entry name" value="HATPase_c"/>
    <property type="match status" value="1"/>
</dbReference>
<dbReference type="GO" id="GO:0000155">
    <property type="term" value="F:phosphorelay sensor kinase activity"/>
    <property type="evidence" value="ECO:0007669"/>
    <property type="project" value="InterPro"/>
</dbReference>
<protein>
    <recommendedName>
        <fullName evidence="3">histidine kinase</fullName>
        <ecNumber evidence="3">2.7.13.3</ecNumber>
    </recommendedName>
</protein>
<reference evidence="14 15" key="1">
    <citation type="submission" date="2015-01" db="EMBL/GenBank/DDBJ databases">
        <title>Genome Sequence of Magnetospirillum magnetotacticum Strain MS-1.</title>
        <authorList>
            <person name="Marinov G.K."/>
            <person name="Smalley M.D."/>
            <person name="DeSalvo G."/>
        </authorList>
    </citation>
    <scope>NUCLEOTIDE SEQUENCE [LARGE SCALE GENOMIC DNA]</scope>
    <source>
        <strain evidence="14 15">MS-1</strain>
    </source>
</reference>
<evidence type="ECO:0000256" key="11">
    <source>
        <dbReference type="SAM" id="Coils"/>
    </source>
</evidence>
<keyword evidence="8" id="KW-0067">ATP-binding</keyword>
<dbReference type="SMART" id="SM00388">
    <property type="entry name" value="HisKA"/>
    <property type="match status" value="1"/>
</dbReference>
<dbReference type="AlphaFoldDB" id="A0A0C2UWZ9"/>
<organism evidence="14 15">
    <name type="scientific">Paramagnetospirillum magnetotacticum MS-1</name>
    <dbReference type="NCBI Taxonomy" id="272627"/>
    <lineage>
        <taxon>Bacteria</taxon>
        <taxon>Pseudomonadati</taxon>
        <taxon>Pseudomonadota</taxon>
        <taxon>Alphaproteobacteria</taxon>
        <taxon>Rhodospirillales</taxon>
        <taxon>Magnetospirillaceae</taxon>
        <taxon>Paramagnetospirillum</taxon>
    </lineage>
</organism>
<evidence type="ECO:0000256" key="2">
    <source>
        <dbReference type="ARBA" id="ARBA00004370"/>
    </source>
</evidence>
<name>A0A0C2UWZ9_PARME</name>
<evidence type="ECO:0000313" key="14">
    <source>
        <dbReference type="EMBL" id="KIL97356.1"/>
    </source>
</evidence>
<evidence type="ECO:0000256" key="7">
    <source>
        <dbReference type="ARBA" id="ARBA00022777"/>
    </source>
</evidence>
<evidence type="ECO:0000256" key="5">
    <source>
        <dbReference type="ARBA" id="ARBA00022679"/>
    </source>
</evidence>
<dbReference type="PANTHER" id="PTHR43711">
    <property type="entry name" value="TWO-COMPONENT HISTIDINE KINASE"/>
    <property type="match status" value="1"/>
</dbReference>
<keyword evidence="12" id="KW-1133">Transmembrane helix</keyword>
<keyword evidence="11" id="KW-0175">Coiled coil</keyword>
<dbReference type="GO" id="GO:0016020">
    <property type="term" value="C:membrane"/>
    <property type="evidence" value="ECO:0007669"/>
    <property type="project" value="UniProtKB-SubCell"/>
</dbReference>
<dbReference type="CDD" id="cd12915">
    <property type="entry name" value="PDC2_DGC_like"/>
    <property type="match status" value="1"/>
</dbReference>
<dbReference type="SUPFAM" id="SSF47384">
    <property type="entry name" value="Homodimeric domain of signal transducing histidine kinase"/>
    <property type="match status" value="1"/>
</dbReference>
<proteinExistence type="predicted"/>
<evidence type="ECO:0000313" key="15">
    <source>
        <dbReference type="Proteomes" id="UP000031971"/>
    </source>
</evidence>
<evidence type="ECO:0000256" key="8">
    <source>
        <dbReference type="ARBA" id="ARBA00022840"/>
    </source>
</evidence>
<evidence type="ECO:0000256" key="1">
    <source>
        <dbReference type="ARBA" id="ARBA00000085"/>
    </source>
</evidence>
<feature type="transmembrane region" description="Helical" evidence="12">
    <location>
        <begin position="238"/>
        <end position="259"/>
    </location>
</feature>
<dbReference type="Gene3D" id="1.10.287.130">
    <property type="match status" value="1"/>
</dbReference>
<keyword evidence="9" id="KW-0902">Two-component regulatory system</keyword>
<evidence type="ECO:0000256" key="9">
    <source>
        <dbReference type="ARBA" id="ARBA00023012"/>
    </source>
</evidence>
<sequence length="515" mass="55273">MRHTSHLLAEVAASTFLSIDKVLMGTAEIAARQDDPSRLLQFLRRQLAQAPTARALLVIGPDGMSRLATNLPDPHRAIDLSDRPYFLHHRNGGPSTLYVSGVIQSRNDDHWIMVLSRRIETPDGAFAGVVAATINLEQLASILDAAAPDSSDSALLVSPDGTILARSPDHVRYVGKSLAGQPAFETARTAPEGSGEILSPLDGRKRLYAFHKASSHPVIAVASHDQEAQLREWRLHSMTLVASALLVGLIIGALALFLARQLERMDRTLSELARSRREADAANRAKSAFLANMSHELRTPLNAIIGFSDALLVGIPGHTCQSRCQDYLGHVQTSSRHLLSLINDILDLSKIEAGSTEIALAPTPLALLITECLEIVRAKAESKNISVALAGPDQDLMVTTDSRRLRQIVLNLLSNAVKFTPEGGRIILEAECDSGQLALTVNDTGIGMTQEEIAVALTPFGQNDSDLARREAGTGLGLPLSKRLTELLGGTLSVTSIPGRGTTVTISLPLSRPLP</sequence>
<keyword evidence="10 12" id="KW-0472">Membrane</keyword>
<dbReference type="Pfam" id="PF02518">
    <property type="entry name" value="HATPase_c"/>
    <property type="match status" value="1"/>
</dbReference>
<keyword evidence="4" id="KW-0597">Phosphoprotein</keyword>
<feature type="domain" description="Histidine kinase" evidence="13">
    <location>
        <begin position="292"/>
        <end position="512"/>
    </location>
</feature>
<dbReference type="InterPro" id="IPR004358">
    <property type="entry name" value="Sig_transdc_His_kin-like_C"/>
</dbReference>
<dbReference type="InterPro" id="IPR003594">
    <property type="entry name" value="HATPase_dom"/>
</dbReference>
<dbReference type="PROSITE" id="PS50109">
    <property type="entry name" value="HIS_KIN"/>
    <property type="match status" value="1"/>
</dbReference>
<evidence type="ECO:0000256" key="3">
    <source>
        <dbReference type="ARBA" id="ARBA00012438"/>
    </source>
</evidence>
<dbReference type="Proteomes" id="UP000031971">
    <property type="component" value="Unassembled WGS sequence"/>
</dbReference>
<dbReference type="InterPro" id="IPR005467">
    <property type="entry name" value="His_kinase_dom"/>
</dbReference>
<dbReference type="InterPro" id="IPR036890">
    <property type="entry name" value="HATPase_C_sf"/>
</dbReference>
<dbReference type="FunFam" id="1.10.287.130:FF:000038">
    <property type="entry name" value="Sensory transduction histidine kinase"/>
    <property type="match status" value="1"/>
</dbReference>
<dbReference type="InterPro" id="IPR003661">
    <property type="entry name" value="HisK_dim/P_dom"/>
</dbReference>
<evidence type="ECO:0000256" key="10">
    <source>
        <dbReference type="ARBA" id="ARBA00023136"/>
    </source>
</evidence>
<dbReference type="STRING" id="272627.CCC_00417"/>
<feature type="coiled-coil region" evidence="11">
    <location>
        <begin position="258"/>
        <end position="285"/>
    </location>
</feature>
<dbReference type="EMBL" id="JXSL01000030">
    <property type="protein sequence ID" value="KIL97356.1"/>
    <property type="molecule type" value="Genomic_DNA"/>
</dbReference>
<comment type="subcellular location">
    <subcellularLocation>
        <location evidence="2">Membrane</location>
    </subcellularLocation>
</comment>
<comment type="catalytic activity">
    <reaction evidence="1">
        <text>ATP + protein L-histidine = ADP + protein N-phospho-L-histidine.</text>
        <dbReference type="EC" id="2.7.13.3"/>
    </reaction>
</comment>
<dbReference type="CDD" id="cd12914">
    <property type="entry name" value="PDC1_DGC_like"/>
    <property type="match status" value="1"/>
</dbReference>
<dbReference type="PANTHER" id="PTHR43711:SF1">
    <property type="entry name" value="HISTIDINE KINASE 1"/>
    <property type="match status" value="1"/>
</dbReference>
<dbReference type="Gene3D" id="3.30.565.10">
    <property type="entry name" value="Histidine kinase-like ATPase, C-terminal domain"/>
    <property type="match status" value="1"/>
</dbReference>
<evidence type="ECO:0000256" key="4">
    <source>
        <dbReference type="ARBA" id="ARBA00022553"/>
    </source>
</evidence>
<evidence type="ECO:0000256" key="6">
    <source>
        <dbReference type="ARBA" id="ARBA00022741"/>
    </source>
</evidence>
<keyword evidence="15" id="KW-1185">Reference proteome</keyword>
<evidence type="ECO:0000256" key="12">
    <source>
        <dbReference type="SAM" id="Phobius"/>
    </source>
</evidence>